<keyword evidence="2" id="KW-1133">Transmembrane helix</keyword>
<protein>
    <submittedName>
        <fullName evidence="4">DUF4129 domain-containing protein</fullName>
    </submittedName>
</protein>
<feature type="transmembrane region" description="Helical" evidence="2">
    <location>
        <begin position="20"/>
        <end position="39"/>
    </location>
</feature>
<feature type="compositionally biased region" description="Basic and acidic residues" evidence="1">
    <location>
        <begin position="176"/>
        <end position="191"/>
    </location>
</feature>
<evidence type="ECO:0000313" key="5">
    <source>
        <dbReference type="Proteomes" id="UP000671399"/>
    </source>
</evidence>
<feature type="region of interest" description="Disordered" evidence="1">
    <location>
        <begin position="68"/>
        <end position="99"/>
    </location>
</feature>
<organism evidence="4 5">
    <name type="scientific">Micromonospora antibiotica</name>
    <dbReference type="NCBI Taxonomy" id="2807623"/>
    <lineage>
        <taxon>Bacteria</taxon>
        <taxon>Bacillati</taxon>
        <taxon>Actinomycetota</taxon>
        <taxon>Actinomycetes</taxon>
        <taxon>Micromonosporales</taxon>
        <taxon>Micromonosporaceae</taxon>
        <taxon>Micromonospora</taxon>
    </lineage>
</organism>
<comment type="caution">
    <text evidence="4">The sequence shown here is derived from an EMBL/GenBank/DDBJ whole genome shotgun (WGS) entry which is preliminary data.</text>
</comment>
<dbReference type="InterPro" id="IPR025403">
    <property type="entry name" value="TgpA-like_C"/>
</dbReference>
<evidence type="ECO:0000313" key="4">
    <source>
        <dbReference type="EMBL" id="MBO4164814.1"/>
    </source>
</evidence>
<sequence length="201" mass="22380">MSRWWTEAVAALGDVLPLPLAALLLVLVAGLTALAWYHFPTWVPRRLPRWRLPRLRLPRLRLPRWRRRQRSADDPPGVTLPRPRTGDDTPAAGPGRSLADRLAAEGRYAEAVRERLRDMIRRLVAVGAVAPRPGMTVTELTDAAAHARPPVDPPLRAAGAIFAELWYAQRPAAAGHDQRMRELADELDRALTHPQPDGGPR</sequence>
<proteinExistence type="predicted"/>
<reference evidence="4 5" key="1">
    <citation type="submission" date="2021-03" db="EMBL/GenBank/DDBJ databases">
        <authorList>
            <person name="Lee D.-H."/>
        </authorList>
    </citation>
    <scope>NUCLEOTIDE SEQUENCE [LARGE SCALE GENOMIC DNA]</scope>
    <source>
        <strain evidence="4 5">MMS20-R2-23</strain>
    </source>
</reference>
<evidence type="ECO:0000256" key="2">
    <source>
        <dbReference type="SAM" id="Phobius"/>
    </source>
</evidence>
<evidence type="ECO:0000259" key="3">
    <source>
        <dbReference type="Pfam" id="PF13559"/>
    </source>
</evidence>
<dbReference type="EMBL" id="JAGFWR010000029">
    <property type="protein sequence ID" value="MBO4164814.1"/>
    <property type="molecule type" value="Genomic_DNA"/>
</dbReference>
<name>A0ABS3VGY4_9ACTN</name>
<keyword evidence="5" id="KW-1185">Reference proteome</keyword>
<feature type="region of interest" description="Disordered" evidence="1">
    <location>
        <begin position="173"/>
        <end position="201"/>
    </location>
</feature>
<feature type="domain" description="Protein-glutamine gamma-glutamyltransferase-like C-terminal" evidence="3">
    <location>
        <begin position="116"/>
        <end position="184"/>
    </location>
</feature>
<gene>
    <name evidence="4" type="ORF">JQN83_28990</name>
</gene>
<keyword evidence="2" id="KW-0812">Transmembrane</keyword>
<evidence type="ECO:0000256" key="1">
    <source>
        <dbReference type="SAM" id="MobiDB-lite"/>
    </source>
</evidence>
<dbReference type="Proteomes" id="UP000671399">
    <property type="component" value="Unassembled WGS sequence"/>
</dbReference>
<dbReference type="Pfam" id="PF13559">
    <property type="entry name" value="DUF4129"/>
    <property type="match status" value="1"/>
</dbReference>
<dbReference type="RefSeq" id="WP_208570333.1">
    <property type="nucleotide sequence ID" value="NZ_JAGFWR010000029.1"/>
</dbReference>
<accession>A0ABS3VGY4</accession>
<keyword evidence="2" id="KW-0472">Membrane</keyword>